<dbReference type="EMBL" id="AYZL01000005">
    <property type="protein sequence ID" value="KRN04893.1"/>
    <property type="molecule type" value="Genomic_DNA"/>
</dbReference>
<organism evidence="2 3">
    <name type="scientific">Holzapfeliella floricola DSM 23037 = JCM 16512</name>
    <dbReference type="NCBI Taxonomy" id="1423744"/>
    <lineage>
        <taxon>Bacteria</taxon>
        <taxon>Bacillati</taxon>
        <taxon>Bacillota</taxon>
        <taxon>Bacilli</taxon>
        <taxon>Lactobacillales</taxon>
        <taxon>Lactobacillaceae</taxon>
        <taxon>Holzapfeliella</taxon>
    </lineage>
</organism>
<evidence type="ECO:0000313" key="3">
    <source>
        <dbReference type="Proteomes" id="UP000051378"/>
    </source>
</evidence>
<dbReference type="Gene3D" id="1.10.10.10">
    <property type="entry name" value="Winged helix-like DNA-binding domain superfamily/Winged helix DNA-binding domain"/>
    <property type="match status" value="1"/>
</dbReference>
<keyword evidence="3" id="KW-1185">Reference proteome</keyword>
<sequence length="101" mass="11575">MIRNDSALDTEILKGDNVVSSFLVLEKIVSQRLAAELKPKRMQLSDTQIQKIFELKSQGYSLRKIATKLSISRITVTRVIKKDYVNGDDVKRIENVIQNLR</sequence>
<reference evidence="2 3" key="1">
    <citation type="journal article" date="2015" name="Genome Announc.">
        <title>Expanding the biotechnology potential of lactobacilli through comparative genomics of 213 strains and associated genera.</title>
        <authorList>
            <person name="Sun Z."/>
            <person name="Harris H.M."/>
            <person name="McCann A."/>
            <person name="Guo C."/>
            <person name="Argimon S."/>
            <person name="Zhang W."/>
            <person name="Yang X."/>
            <person name="Jeffery I.B."/>
            <person name="Cooney J.C."/>
            <person name="Kagawa T.F."/>
            <person name="Liu W."/>
            <person name="Song Y."/>
            <person name="Salvetti E."/>
            <person name="Wrobel A."/>
            <person name="Rasinkangas P."/>
            <person name="Parkhill J."/>
            <person name="Rea M.C."/>
            <person name="O'Sullivan O."/>
            <person name="Ritari J."/>
            <person name="Douillard F.P."/>
            <person name="Paul Ross R."/>
            <person name="Yang R."/>
            <person name="Briner A.E."/>
            <person name="Felis G.E."/>
            <person name="de Vos W.M."/>
            <person name="Barrangou R."/>
            <person name="Klaenhammer T.R."/>
            <person name="Caufield P.W."/>
            <person name="Cui Y."/>
            <person name="Zhang H."/>
            <person name="O'Toole P.W."/>
        </authorList>
    </citation>
    <scope>NUCLEOTIDE SEQUENCE [LARGE SCALE GENOMIC DNA]</scope>
    <source>
        <strain evidence="2 3">DSM 23037</strain>
    </source>
</reference>
<evidence type="ECO:0000259" key="1">
    <source>
        <dbReference type="Pfam" id="PF13936"/>
    </source>
</evidence>
<dbReference type="PATRIC" id="fig|1423744.4.peg.500"/>
<dbReference type="Proteomes" id="UP000051378">
    <property type="component" value="Unassembled WGS sequence"/>
</dbReference>
<gene>
    <name evidence="2" type="ORF">FC86_GL000485</name>
</gene>
<dbReference type="InterPro" id="IPR009057">
    <property type="entry name" value="Homeodomain-like_sf"/>
</dbReference>
<evidence type="ECO:0000313" key="2">
    <source>
        <dbReference type="EMBL" id="KRN04893.1"/>
    </source>
</evidence>
<dbReference type="InterPro" id="IPR025246">
    <property type="entry name" value="IS30-like_HTH"/>
</dbReference>
<proteinExistence type="predicted"/>
<dbReference type="InterPro" id="IPR036388">
    <property type="entry name" value="WH-like_DNA-bd_sf"/>
</dbReference>
<dbReference type="RefSeq" id="WP_062325943.1">
    <property type="nucleotide sequence ID" value="NZ_BBAW01000021.1"/>
</dbReference>
<feature type="domain" description="Transposase IS30-like HTH" evidence="1">
    <location>
        <begin position="40"/>
        <end position="82"/>
    </location>
</feature>
<dbReference type="AlphaFoldDB" id="A0A0R2DX40"/>
<comment type="caution">
    <text evidence="2">The sequence shown here is derived from an EMBL/GenBank/DDBJ whole genome shotgun (WGS) entry which is preliminary data.</text>
</comment>
<name>A0A0R2DX40_9LACO</name>
<protein>
    <recommendedName>
        <fullName evidence="1">Transposase IS30-like HTH domain-containing protein</fullName>
    </recommendedName>
</protein>
<accession>A0A0R2DX40</accession>
<dbReference type="SUPFAM" id="SSF46689">
    <property type="entry name" value="Homeodomain-like"/>
    <property type="match status" value="1"/>
</dbReference>
<dbReference type="Pfam" id="PF13936">
    <property type="entry name" value="HTH_38"/>
    <property type="match status" value="1"/>
</dbReference>